<keyword evidence="4" id="KW-0119">Carbohydrate metabolism</keyword>
<name>A0A2J0UG33_STEMA</name>
<evidence type="ECO:0000256" key="2">
    <source>
        <dbReference type="ARBA" id="ARBA00022801"/>
    </source>
</evidence>
<keyword evidence="3" id="KW-0136">Cellulose degradation</keyword>
<evidence type="ECO:0000313" key="10">
    <source>
        <dbReference type="EMBL" id="PJL33822.1"/>
    </source>
</evidence>
<evidence type="ECO:0000256" key="3">
    <source>
        <dbReference type="ARBA" id="ARBA00023001"/>
    </source>
</evidence>
<evidence type="ECO:0000256" key="4">
    <source>
        <dbReference type="ARBA" id="ARBA00023277"/>
    </source>
</evidence>
<evidence type="ECO:0000256" key="8">
    <source>
        <dbReference type="SAM" id="SignalP"/>
    </source>
</evidence>
<dbReference type="RefSeq" id="WP_238379827.1">
    <property type="nucleotide sequence ID" value="NZ_CBCPIZ010000001.1"/>
</dbReference>
<evidence type="ECO:0000256" key="1">
    <source>
        <dbReference type="ARBA" id="ARBA00005641"/>
    </source>
</evidence>
<dbReference type="Gene3D" id="3.20.20.80">
    <property type="entry name" value="Glycosidases"/>
    <property type="match status" value="1"/>
</dbReference>
<dbReference type="PANTHER" id="PTHR31297:SF41">
    <property type="entry name" value="ENDOGLUCANASE, PUTATIVE (AFU_ORTHOLOGUE AFUA_5G01830)-RELATED"/>
    <property type="match status" value="1"/>
</dbReference>
<protein>
    <submittedName>
        <fullName evidence="10">Glycosyl hydrolase</fullName>
    </submittedName>
</protein>
<dbReference type="GO" id="GO:0005576">
    <property type="term" value="C:extracellular region"/>
    <property type="evidence" value="ECO:0007669"/>
    <property type="project" value="TreeGrafter"/>
</dbReference>
<keyword evidence="6" id="KW-0624">Polysaccharide degradation</keyword>
<dbReference type="GO" id="GO:0030245">
    <property type="term" value="P:cellulose catabolic process"/>
    <property type="evidence" value="ECO:0007669"/>
    <property type="project" value="UniProtKB-KW"/>
</dbReference>
<comment type="caution">
    <text evidence="10">The sequence shown here is derived from an EMBL/GenBank/DDBJ whole genome shotgun (WGS) entry which is preliminary data.</text>
</comment>
<gene>
    <name evidence="10" type="ORF">B9Y64_01635</name>
</gene>
<dbReference type="Pfam" id="PF00150">
    <property type="entry name" value="Cellulase"/>
    <property type="match status" value="1"/>
</dbReference>
<keyword evidence="8" id="KW-0732">Signal</keyword>
<organism evidence="10 11">
    <name type="scientific">Stenotrophomonas maltophilia</name>
    <name type="common">Pseudomonas maltophilia</name>
    <name type="synonym">Xanthomonas maltophilia</name>
    <dbReference type="NCBI Taxonomy" id="40324"/>
    <lineage>
        <taxon>Bacteria</taxon>
        <taxon>Pseudomonadati</taxon>
        <taxon>Pseudomonadota</taxon>
        <taxon>Gammaproteobacteria</taxon>
        <taxon>Lysobacterales</taxon>
        <taxon>Lysobacteraceae</taxon>
        <taxon>Stenotrophomonas</taxon>
        <taxon>Stenotrophomonas maltophilia group</taxon>
    </lineage>
</organism>
<proteinExistence type="inferred from homology"/>
<dbReference type="AlphaFoldDB" id="A0A2J0UG33"/>
<keyword evidence="2 7" id="KW-0378">Hydrolase</keyword>
<keyword evidence="5 7" id="KW-0326">Glycosidase</keyword>
<sequence>MRLRHSLLCLTLAAAPLHAADISFWDAPQRGGNSMNMSPPDRAYFEALRATGATWVRLVPDKWKGQGGRDFLIGNADDYRGLVPADLVVLRRVLDDADAAGLKVVLTPLSLPLLRWKQHNGDKVDPRLWQSFDNHVPAQRFWHDLASALKGHPALVAYNLINEPVPEYGAGLAEHASAEAMQRWYAGVQDGPRDLRRFYSELIASIREVDTEMPLMLDAGWYAAADGFTYWPAPLPDTRLLYSVHMYEPYAATSAPNQKRATPYRYPGVVPFGGGREQWDAARVRSYLQQPMDWAKTHGVGANRMVVGEFGCMRRWPDCSRYLQDVLQVLEQEKVHWAFYAFREDGWDGMDYELGNGPLPWSYWQAQEKGKAGAPPRSMQAPVFAPILQRLKAGNR</sequence>
<dbReference type="InterPro" id="IPR001547">
    <property type="entry name" value="Glyco_hydro_5"/>
</dbReference>
<feature type="signal peptide" evidence="8">
    <location>
        <begin position="1"/>
        <end position="19"/>
    </location>
</feature>
<evidence type="ECO:0000256" key="7">
    <source>
        <dbReference type="RuleBase" id="RU361153"/>
    </source>
</evidence>
<feature type="chain" id="PRO_5014319287" evidence="8">
    <location>
        <begin position="20"/>
        <end position="396"/>
    </location>
</feature>
<dbReference type="InterPro" id="IPR017853">
    <property type="entry name" value="GH"/>
</dbReference>
<evidence type="ECO:0000313" key="11">
    <source>
        <dbReference type="Proteomes" id="UP000230167"/>
    </source>
</evidence>
<dbReference type="InterPro" id="IPR050386">
    <property type="entry name" value="Glycosyl_hydrolase_5"/>
</dbReference>
<feature type="domain" description="Glycoside hydrolase family 5" evidence="9">
    <location>
        <begin position="40"/>
        <end position="343"/>
    </location>
</feature>
<dbReference type="EMBL" id="NEQV01000001">
    <property type="protein sequence ID" value="PJL33822.1"/>
    <property type="molecule type" value="Genomic_DNA"/>
</dbReference>
<comment type="similarity">
    <text evidence="1 7">Belongs to the glycosyl hydrolase 5 (cellulase A) family.</text>
</comment>
<dbReference type="Proteomes" id="UP000230167">
    <property type="component" value="Unassembled WGS sequence"/>
</dbReference>
<dbReference type="GO" id="GO:0008422">
    <property type="term" value="F:beta-glucosidase activity"/>
    <property type="evidence" value="ECO:0007669"/>
    <property type="project" value="TreeGrafter"/>
</dbReference>
<dbReference type="GO" id="GO:0009986">
    <property type="term" value="C:cell surface"/>
    <property type="evidence" value="ECO:0007669"/>
    <property type="project" value="TreeGrafter"/>
</dbReference>
<dbReference type="PANTHER" id="PTHR31297">
    <property type="entry name" value="GLUCAN ENDO-1,6-BETA-GLUCOSIDASE B"/>
    <property type="match status" value="1"/>
</dbReference>
<accession>A0A2J0UG33</accession>
<evidence type="ECO:0000256" key="6">
    <source>
        <dbReference type="ARBA" id="ARBA00023326"/>
    </source>
</evidence>
<evidence type="ECO:0000259" key="9">
    <source>
        <dbReference type="Pfam" id="PF00150"/>
    </source>
</evidence>
<dbReference type="SUPFAM" id="SSF51445">
    <property type="entry name" value="(Trans)glycosidases"/>
    <property type="match status" value="1"/>
</dbReference>
<evidence type="ECO:0000256" key="5">
    <source>
        <dbReference type="ARBA" id="ARBA00023295"/>
    </source>
</evidence>
<reference evidence="10 11" key="1">
    <citation type="journal article" date="2017" name="Front. Microbiol.">
        <title>Double-Face Meets the Bacterial World: The Opportunistic Pathogen Stenotrophomonas maltophilia.</title>
        <authorList>
            <person name="Lira F."/>
            <person name="Berg G."/>
            <person name="Martinez J.L."/>
        </authorList>
    </citation>
    <scope>NUCLEOTIDE SEQUENCE [LARGE SCALE GENOMIC DNA]</scope>
    <source>
        <strain evidence="10 11">EA1</strain>
    </source>
</reference>